<dbReference type="AlphaFoldDB" id="A0AAU9U6K9"/>
<reference evidence="1" key="1">
    <citation type="submission" date="2022-03" db="EMBL/GenBank/DDBJ databases">
        <authorList>
            <person name="Tunstrom K."/>
        </authorList>
    </citation>
    <scope>NUCLEOTIDE SEQUENCE</scope>
</reference>
<name>A0AAU9U6K9_EUPED</name>
<organism evidence="1 2">
    <name type="scientific">Euphydryas editha</name>
    <name type="common">Edith's checkerspot</name>
    <dbReference type="NCBI Taxonomy" id="104508"/>
    <lineage>
        <taxon>Eukaryota</taxon>
        <taxon>Metazoa</taxon>
        <taxon>Ecdysozoa</taxon>
        <taxon>Arthropoda</taxon>
        <taxon>Hexapoda</taxon>
        <taxon>Insecta</taxon>
        <taxon>Pterygota</taxon>
        <taxon>Neoptera</taxon>
        <taxon>Endopterygota</taxon>
        <taxon>Lepidoptera</taxon>
        <taxon>Glossata</taxon>
        <taxon>Ditrysia</taxon>
        <taxon>Papilionoidea</taxon>
        <taxon>Nymphalidae</taxon>
        <taxon>Nymphalinae</taxon>
        <taxon>Euphydryas</taxon>
    </lineage>
</organism>
<dbReference type="Proteomes" id="UP001153954">
    <property type="component" value="Unassembled WGS sequence"/>
</dbReference>
<accession>A0AAU9U6K9</accession>
<gene>
    <name evidence="1" type="ORF">EEDITHA_LOCUS8205</name>
</gene>
<sequence>MSRLTFPHHRKTIRLSLSHTGCERGANIRACKYRAALARAPINDNIWKSLRHDICVFNSSRIKDTTDRNQGFKVFSKDLSGGQSRLLKLKTEDSKEVQHRLEPRY</sequence>
<dbReference type="EMBL" id="CAKOGL010000011">
    <property type="protein sequence ID" value="CAH2092450.1"/>
    <property type="molecule type" value="Genomic_DNA"/>
</dbReference>
<evidence type="ECO:0000313" key="2">
    <source>
        <dbReference type="Proteomes" id="UP001153954"/>
    </source>
</evidence>
<evidence type="ECO:0000313" key="1">
    <source>
        <dbReference type="EMBL" id="CAH2092450.1"/>
    </source>
</evidence>
<protein>
    <submittedName>
        <fullName evidence="1">Uncharacterized protein</fullName>
    </submittedName>
</protein>
<comment type="caution">
    <text evidence="1">The sequence shown here is derived from an EMBL/GenBank/DDBJ whole genome shotgun (WGS) entry which is preliminary data.</text>
</comment>
<proteinExistence type="predicted"/>
<keyword evidence="2" id="KW-1185">Reference proteome</keyword>